<dbReference type="SUPFAM" id="SSF81606">
    <property type="entry name" value="PP2C-like"/>
    <property type="match status" value="1"/>
</dbReference>
<accession>A0AA41VLG9</accession>
<sequence length="390" mass="43223">MGNCMILNWFRGRRRSLISSSGLSQNQRRRYASLSPKRDEQGTTSKLEDDFRKSPGRRIVNGITGLASLWTKRGKGKKGTNQDAMIVWENFASRPGTTFCGVFDGHGLYGHKVAERVRDCLPLSIFSHCQHWDTLEEDNQISAKLEEAVDEAFKVMDKEPRNMHPKVIDCLNSGTTAVAMVRQGKHLVTGNVGDSRAVLGTRDRKGSLIAVRLTKDLTPNLKTEAERIRNRNGRVFALKGDVARVWLPDKDSPGLAMSRAFGDFCFSKYGVTSEPEVSYRRLTDKDEFVVLATDGIWDVLSNKEVVNIVRSAPAKTSAARALVDAAVSAWNEYSTSKVDDCTAVVFHLCDSSTSRASSSTRQTTNASISNIHDTTGTTRPGKDEEEKEQN</sequence>
<dbReference type="CDD" id="cd00143">
    <property type="entry name" value="PP2Cc"/>
    <property type="match status" value="1"/>
</dbReference>
<dbReference type="SMART" id="SM00332">
    <property type="entry name" value="PP2Cc"/>
    <property type="match status" value="1"/>
</dbReference>
<gene>
    <name evidence="3" type="ORF">MKW94_020863</name>
</gene>
<feature type="region of interest" description="Disordered" evidence="1">
    <location>
        <begin position="355"/>
        <end position="390"/>
    </location>
</feature>
<dbReference type="GO" id="GO:0004722">
    <property type="term" value="F:protein serine/threonine phosphatase activity"/>
    <property type="evidence" value="ECO:0007669"/>
    <property type="project" value="InterPro"/>
</dbReference>
<feature type="compositionally biased region" description="Low complexity" evidence="1">
    <location>
        <begin position="355"/>
        <end position="367"/>
    </location>
</feature>
<dbReference type="Proteomes" id="UP001177140">
    <property type="component" value="Unassembled WGS sequence"/>
</dbReference>
<evidence type="ECO:0000259" key="2">
    <source>
        <dbReference type="PROSITE" id="PS51746"/>
    </source>
</evidence>
<dbReference type="EMBL" id="JAJJMA010247352">
    <property type="protein sequence ID" value="MCL7043490.1"/>
    <property type="molecule type" value="Genomic_DNA"/>
</dbReference>
<protein>
    <recommendedName>
        <fullName evidence="2">PPM-type phosphatase domain-containing protein</fullName>
    </recommendedName>
</protein>
<feature type="domain" description="PPM-type phosphatase" evidence="2">
    <location>
        <begin position="66"/>
        <end position="348"/>
    </location>
</feature>
<dbReference type="InterPro" id="IPR001932">
    <property type="entry name" value="PPM-type_phosphatase-like_dom"/>
</dbReference>
<comment type="caution">
    <text evidence="3">The sequence shown here is derived from an EMBL/GenBank/DDBJ whole genome shotgun (WGS) entry which is preliminary data.</text>
</comment>
<evidence type="ECO:0000313" key="4">
    <source>
        <dbReference type="Proteomes" id="UP001177140"/>
    </source>
</evidence>
<organism evidence="3 4">
    <name type="scientific">Papaver nudicaule</name>
    <name type="common">Iceland poppy</name>
    <dbReference type="NCBI Taxonomy" id="74823"/>
    <lineage>
        <taxon>Eukaryota</taxon>
        <taxon>Viridiplantae</taxon>
        <taxon>Streptophyta</taxon>
        <taxon>Embryophyta</taxon>
        <taxon>Tracheophyta</taxon>
        <taxon>Spermatophyta</taxon>
        <taxon>Magnoliopsida</taxon>
        <taxon>Ranunculales</taxon>
        <taxon>Papaveraceae</taxon>
        <taxon>Papaveroideae</taxon>
        <taxon>Papaver</taxon>
    </lineage>
</organism>
<dbReference type="AlphaFoldDB" id="A0AA41VLG9"/>
<dbReference type="Gene3D" id="3.60.40.10">
    <property type="entry name" value="PPM-type phosphatase domain"/>
    <property type="match status" value="1"/>
</dbReference>
<dbReference type="PROSITE" id="PS51746">
    <property type="entry name" value="PPM_2"/>
    <property type="match status" value="1"/>
</dbReference>
<evidence type="ECO:0000256" key="1">
    <source>
        <dbReference type="SAM" id="MobiDB-lite"/>
    </source>
</evidence>
<feature type="region of interest" description="Disordered" evidence="1">
    <location>
        <begin position="21"/>
        <end position="51"/>
    </location>
</feature>
<proteinExistence type="predicted"/>
<feature type="compositionally biased region" description="Basic and acidic residues" evidence="1">
    <location>
        <begin position="380"/>
        <end position="390"/>
    </location>
</feature>
<keyword evidence="4" id="KW-1185">Reference proteome</keyword>
<dbReference type="Pfam" id="PF00481">
    <property type="entry name" value="PP2C"/>
    <property type="match status" value="1"/>
</dbReference>
<dbReference type="InterPro" id="IPR036457">
    <property type="entry name" value="PPM-type-like_dom_sf"/>
</dbReference>
<feature type="compositionally biased region" description="Polar residues" evidence="1">
    <location>
        <begin position="368"/>
        <end position="378"/>
    </location>
</feature>
<name>A0AA41VLG9_PAPNU</name>
<reference evidence="3" key="1">
    <citation type="submission" date="2022-03" db="EMBL/GenBank/DDBJ databases">
        <title>A functionally conserved STORR gene fusion in Papaver species that diverged 16.8 million years ago.</title>
        <authorList>
            <person name="Catania T."/>
        </authorList>
    </citation>
    <scope>NUCLEOTIDE SEQUENCE</scope>
    <source>
        <strain evidence="3">S-191538</strain>
    </source>
</reference>
<evidence type="ECO:0000313" key="3">
    <source>
        <dbReference type="EMBL" id="MCL7043490.1"/>
    </source>
</evidence>
<dbReference type="InterPro" id="IPR015655">
    <property type="entry name" value="PP2C"/>
</dbReference>
<feature type="compositionally biased region" description="Basic and acidic residues" evidence="1">
    <location>
        <begin position="36"/>
        <end position="51"/>
    </location>
</feature>
<dbReference type="PANTHER" id="PTHR47992">
    <property type="entry name" value="PROTEIN PHOSPHATASE"/>
    <property type="match status" value="1"/>
</dbReference>